<evidence type="ECO:0000313" key="3">
    <source>
        <dbReference type="Proteomes" id="UP000316213"/>
    </source>
</evidence>
<dbReference type="Pfam" id="PF13529">
    <property type="entry name" value="Peptidase_C39_2"/>
    <property type="match status" value="1"/>
</dbReference>
<dbReference type="OrthoDB" id="9805906at2"/>
<evidence type="ECO:0000313" key="2">
    <source>
        <dbReference type="EMBL" id="TWT89195.1"/>
    </source>
</evidence>
<dbReference type="InterPro" id="IPR039564">
    <property type="entry name" value="Peptidase_C39-like"/>
</dbReference>
<sequence length="250" mass="27451">MQHSLRLRIQAQPTDSTCGPTCLQSVYAFYDDPVDLSQLIDEVGQLPNGGTMAVQLACHALMRGYHATIYTYNLLLFDPTWFGRGAEDSSERQALLAEKLSRQAELKGGFDERIGPATEAYLKYLRLGGRLRMEPLEEELLIRSLSANVPVLSGLSATFLYQEPRERSHPPNQFGKSSIPDDVGGEPAGHFVVLSGYDPQSRQVMVNDPLAKNPFSATSSYSMPLANVAAAILLGIVTYDANLLMIQKSN</sequence>
<protein>
    <recommendedName>
        <fullName evidence="1">Peptidase C39-like domain-containing protein</fullName>
    </recommendedName>
</protein>
<name>A0A5C5ZQ36_9BACT</name>
<dbReference type="EMBL" id="SJPM01000020">
    <property type="protein sequence ID" value="TWT89195.1"/>
    <property type="molecule type" value="Genomic_DNA"/>
</dbReference>
<keyword evidence="3" id="KW-1185">Reference proteome</keyword>
<evidence type="ECO:0000259" key="1">
    <source>
        <dbReference type="Pfam" id="PF13529"/>
    </source>
</evidence>
<comment type="caution">
    <text evidence="2">The sequence shown here is derived from an EMBL/GenBank/DDBJ whole genome shotgun (WGS) entry which is preliminary data.</text>
</comment>
<feature type="domain" description="Peptidase C39-like" evidence="1">
    <location>
        <begin position="141"/>
        <end position="209"/>
    </location>
</feature>
<proteinExistence type="predicted"/>
<dbReference type="RefSeq" id="WP_146581955.1">
    <property type="nucleotide sequence ID" value="NZ_SJPM01000020.1"/>
</dbReference>
<reference evidence="2 3" key="1">
    <citation type="submission" date="2019-02" db="EMBL/GenBank/DDBJ databases">
        <title>Deep-cultivation of Planctomycetes and their phenomic and genomic characterization uncovers novel biology.</title>
        <authorList>
            <person name="Wiegand S."/>
            <person name="Jogler M."/>
            <person name="Boedeker C."/>
            <person name="Pinto D."/>
            <person name="Vollmers J."/>
            <person name="Rivas-Marin E."/>
            <person name="Kohn T."/>
            <person name="Peeters S.H."/>
            <person name="Heuer A."/>
            <person name="Rast P."/>
            <person name="Oberbeckmann S."/>
            <person name="Bunk B."/>
            <person name="Jeske O."/>
            <person name="Meyerdierks A."/>
            <person name="Storesund J.E."/>
            <person name="Kallscheuer N."/>
            <person name="Luecker S."/>
            <person name="Lage O.M."/>
            <person name="Pohl T."/>
            <person name="Merkel B.J."/>
            <person name="Hornburger P."/>
            <person name="Mueller R.-W."/>
            <person name="Bruemmer F."/>
            <person name="Labrenz M."/>
            <person name="Spormann A.M."/>
            <person name="Op Den Camp H."/>
            <person name="Overmann J."/>
            <person name="Amann R."/>
            <person name="Jetten M.S.M."/>
            <person name="Mascher T."/>
            <person name="Medema M.H."/>
            <person name="Devos D.P."/>
            <person name="Kaster A.-K."/>
            <person name="Ovreas L."/>
            <person name="Rohde M."/>
            <person name="Galperin M.Y."/>
            <person name="Jogler C."/>
        </authorList>
    </citation>
    <scope>NUCLEOTIDE SEQUENCE [LARGE SCALE GENOMIC DNA]</scope>
    <source>
        <strain evidence="2 3">Pla100</strain>
    </source>
</reference>
<gene>
    <name evidence="2" type="ORF">Pla100_56630</name>
</gene>
<dbReference type="AlphaFoldDB" id="A0A5C5ZQ36"/>
<dbReference type="Gene3D" id="3.90.70.10">
    <property type="entry name" value="Cysteine proteinases"/>
    <property type="match status" value="1"/>
</dbReference>
<organism evidence="2 3">
    <name type="scientific">Neorhodopirellula pilleata</name>
    <dbReference type="NCBI Taxonomy" id="2714738"/>
    <lineage>
        <taxon>Bacteria</taxon>
        <taxon>Pseudomonadati</taxon>
        <taxon>Planctomycetota</taxon>
        <taxon>Planctomycetia</taxon>
        <taxon>Pirellulales</taxon>
        <taxon>Pirellulaceae</taxon>
        <taxon>Neorhodopirellula</taxon>
    </lineage>
</organism>
<accession>A0A5C5ZQ36</accession>
<dbReference type="Proteomes" id="UP000316213">
    <property type="component" value="Unassembled WGS sequence"/>
</dbReference>